<name>A0A7S1UMW9_9STRA</name>
<evidence type="ECO:0000313" key="4">
    <source>
        <dbReference type="EMBL" id="CAD9273079.1"/>
    </source>
</evidence>
<feature type="domain" description="VOC" evidence="3">
    <location>
        <begin position="111"/>
        <end position="238"/>
    </location>
</feature>
<organism evidence="4">
    <name type="scientific">Grammatophora oceanica</name>
    <dbReference type="NCBI Taxonomy" id="210454"/>
    <lineage>
        <taxon>Eukaryota</taxon>
        <taxon>Sar</taxon>
        <taxon>Stramenopiles</taxon>
        <taxon>Ochrophyta</taxon>
        <taxon>Bacillariophyta</taxon>
        <taxon>Fragilariophyceae</taxon>
        <taxon>Fragilariophycidae</taxon>
        <taxon>Rhabdonematales</taxon>
        <taxon>Grammatophoraceae</taxon>
        <taxon>Grammatophora</taxon>
    </lineage>
</organism>
<dbReference type="CDD" id="cd08357">
    <property type="entry name" value="VOC_like"/>
    <property type="match status" value="1"/>
</dbReference>
<sequence>MRMNLTMRLAIASFVLSTRAVVARQHRPQRAFGLLMARSPTSTTTSLVLPHQSIRGGSTITKDVRRAATFSSTPSNSTSEPLEQQQTTTSTTDDDVAEPKYETLDKPAPGSPFHYAFPVHDLDVAKEFYGNTLGCLEGRSSEKWQDYSLNGHQIVCHWVGNDYRCQDYYNPVDGDDVPVPHAGLALTVKQFHALAQRLKDAGITFIIEPHLRFEGSPGEQWTMFFKDPSGNNLEFKAMTKINNLFTKYNVVKGVNEK</sequence>
<feature type="chain" id="PRO_5031386129" description="VOC domain-containing protein" evidence="2">
    <location>
        <begin position="24"/>
        <end position="257"/>
    </location>
</feature>
<dbReference type="InterPro" id="IPR004360">
    <property type="entry name" value="Glyas_Fos-R_dOase_dom"/>
</dbReference>
<keyword evidence="2" id="KW-0732">Signal</keyword>
<reference evidence="4" key="1">
    <citation type="submission" date="2021-01" db="EMBL/GenBank/DDBJ databases">
        <authorList>
            <person name="Corre E."/>
            <person name="Pelletier E."/>
            <person name="Niang G."/>
            <person name="Scheremetjew M."/>
            <person name="Finn R."/>
            <person name="Kale V."/>
            <person name="Holt S."/>
            <person name="Cochrane G."/>
            <person name="Meng A."/>
            <person name="Brown T."/>
            <person name="Cohen L."/>
        </authorList>
    </citation>
    <scope>NUCLEOTIDE SEQUENCE</scope>
    <source>
        <strain evidence="4">CCMP 410</strain>
    </source>
</reference>
<proteinExistence type="predicted"/>
<dbReference type="Pfam" id="PF00903">
    <property type="entry name" value="Glyoxalase"/>
    <property type="match status" value="1"/>
</dbReference>
<evidence type="ECO:0000256" key="1">
    <source>
        <dbReference type="SAM" id="MobiDB-lite"/>
    </source>
</evidence>
<gene>
    <name evidence="4" type="ORF">GOCE00092_LOCUS1986</name>
</gene>
<dbReference type="PANTHER" id="PTHR39434:SF1">
    <property type="entry name" value="VOC DOMAIN-CONTAINING PROTEIN"/>
    <property type="match status" value="1"/>
</dbReference>
<dbReference type="AlphaFoldDB" id="A0A7S1UMW9"/>
<dbReference type="Gene3D" id="3.10.180.10">
    <property type="entry name" value="2,3-Dihydroxybiphenyl 1,2-Dioxygenase, domain 1"/>
    <property type="match status" value="1"/>
</dbReference>
<dbReference type="InterPro" id="IPR037523">
    <property type="entry name" value="VOC_core"/>
</dbReference>
<dbReference type="PROSITE" id="PS51819">
    <property type="entry name" value="VOC"/>
    <property type="match status" value="1"/>
</dbReference>
<dbReference type="PANTHER" id="PTHR39434">
    <property type="match status" value="1"/>
</dbReference>
<feature type="compositionally biased region" description="Polar residues" evidence="1">
    <location>
        <begin position="69"/>
        <end position="83"/>
    </location>
</feature>
<accession>A0A7S1UMW9</accession>
<dbReference type="InterPro" id="IPR029068">
    <property type="entry name" value="Glyas_Bleomycin-R_OHBP_Dase"/>
</dbReference>
<feature type="signal peptide" evidence="2">
    <location>
        <begin position="1"/>
        <end position="23"/>
    </location>
</feature>
<evidence type="ECO:0000256" key="2">
    <source>
        <dbReference type="SAM" id="SignalP"/>
    </source>
</evidence>
<protein>
    <recommendedName>
        <fullName evidence="3">VOC domain-containing protein</fullName>
    </recommendedName>
</protein>
<dbReference type="EMBL" id="HBGK01003735">
    <property type="protein sequence ID" value="CAD9273079.1"/>
    <property type="molecule type" value="Transcribed_RNA"/>
</dbReference>
<dbReference type="SUPFAM" id="SSF54593">
    <property type="entry name" value="Glyoxalase/Bleomycin resistance protein/Dihydroxybiphenyl dioxygenase"/>
    <property type="match status" value="1"/>
</dbReference>
<feature type="region of interest" description="Disordered" evidence="1">
    <location>
        <begin position="69"/>
        <end position="107"/>
    </location>
</feature>
<evidence type="ECO:0000259" key="3">
    <source>
        <dbReference type="PROSITE" id="PS51819"/>
    </source>
</evidence>